<accession>A0A927FFG0</accession>
<reference evidence="15" key="1">
    <citation type="submission" date="2020-09" db="EMBL/GenBank/DDBJ databases">
        <title>Genome seq and assembly of Limnohabitants sp.</title>
        <authorList>
            <person name="Chhetri G."/>
        </authorList>
    </citation>
    <scope>NUCLEOTIDE SEQUENCE</scope>
    <source>
        <strain evidence="15">JUR4</strain>
    </source>
</reference>
<feature type="coiled-coil region" evidence="10">
    <location>
        <begin position="605"/>
        <end position="632"/>
    </location>
</feature>
<dbReference type="Pfam" id="PF08269">
    <property type="entry name" value="dCache_2"/>
    <property type="match status" value="1"/>
</dbReference>
<comment type="similarity">
    <text evidence="8">Belongs to the methyl-accepting chemotaxis (MCP) protein family.</text>
</comment>
<evidence type="ECO:0000256" key="8">
    <source>
        <dbReference type="ARBA" id="ARBA00029447"/>
    </source>
</evidence>
<keyword evidence="6 11" id="KW-0472">Membrane</keyword>
<dbReference type="SUPFAM" id="SSF58104">
    <property type="entry name" value="Methyl-accepting chemotaxis protein (MCP) signaling domain"/>
    <property type="match status" value="1"/>
</dbReference>
<dbReference type="CDD" id="cd06225">
    <property type="entry name" value="HAMP"/>
    <property type="match status" value="2"/>
</dbReference>
<evidence type="ECO:0000256" key="2">
    <source>
        <dbReference type="ARBA" id="ARBA00022475"/>
    </source>
</evidence>
<sequence length="666" mass="71485">MNVKSRLIMGGVCSLVGLVLVSVVALYIEKSTLLEDRKIKTRHLVETVHAVVNHFQAQQKAGTMSESDAQAAAMGALKALRYETKEYFWINDQTQPVPRMLMHPTVPALDGKVLDAPNFNSATSQQFGVDAPVEKTDGKKNIFVAFNEVASRAGQGFVTYNWPKPKAEGGTTTELYEKLSYVKKVDGWNWVVGTGIYIDDVEVIFWQHATQFSILVLLVMLVIGAVIQWQIKSIIKPLQALRNMVTAVETSSDFSRRIKDISDDEVGQTARAFNQLMSAQQLAIVEVNKAVEALAAGNFDVEITAGLQGDLRTMKDAVNASAQSVRATMAALAEVMSALYNGDFSQRMSSQVKGDLRGQVDQAMEAMQALLGDVARVMNDVAAGDLTGRITADGRGELARLKANINQSLDALTETMRNVHSNTRQVAAAANQTSQAISQISDGAQNQMHGIAQLANAVKETAASVTDVSRNTEAASSGSRESVAIVRNGKAKMATMVEVVNGIAANSEKINKITEVIEGIANKTNLLSLNAAIEAARAGEHGKGFSVVAEEVGKLAASSAESTQEIALLVQQAVAEARRAVATVQEVSADMERIEAGATEADGMMQRISAALEEQSNAVQEINANVSTLNRIAQSNASASEEITATVIELSKIADSTRREVDQFKI</sequence>
<keyword evidence="4 11" id="KW-0812">Transmembrane</keyword>
<evidence type="ECO:0000313" key="15">
    <source>
        <dbReference type="EMBL" id="MBD8050454.1"/>
    </source>
</evidence>
<dbReference type="InterPro" id="IPR004089">
    <property type="entry name" value="MCPsignal_dom"/>
</dbReference>
<keyword evidence="16" id="KW-1185">Reference proteome</keyword>
<dbReference type="Gene3D" id="1.20.120.1530">
    <property type="match status" value="1"/>
</dbReference>
<evidence type="ECO:0000256" key="5">
    <source>
        <dbReference type="ARBA" id="ARBA00022989"/>
    </source>
</evidence>
<protein>
    <submittedName>
        <fullName evidence="15">Cache domain-containing protein</fullName>
    </submittedName>
</protein>
<dbReference type="PROSITE" id="PS50111">
    <property type="entry name" value="CHEMOTAXIS_TRANSDUC_2"/>
    <property type="match status" value="1"/>
</dbReference>
<keyword evidence="7 9" id="KW-0807">Transducer</keyword>
<feature type="domain" description="T-SNARE coiled-coil homology" evidence="13">
    <location>
        <begin position="581"/>
        <end position="628"/>
    </location>
</feature>
<organism evidence="15 16">
    <name type="scientific">Limnohabitans radicicola</name>
    <dbReference type="NCBI Taxonomy" id="2771427"/>
    <lineage>
        <taxon>Bacteria</taxon>
        <taxon>Pseudomonadati</taxon>
        <taxon>Pseudomonadota</taxon>
        <taxon>Betaproteobacteria</taxon>
        <taxon>Burkholderiales</taxon>
        <taxon>Comamonadaceae</taxon>
        <taxon>Limnohabitans</taxon>
    </lineage>
</organism>
<dbReference type="SMART" id="SM01049">
    <property type="entry name" value="Cache_2"/>
    <property type="match status" value="1"/>
</dbReference>
<feature type="domain" description="Methyl-accepting transducer" evidence="12">
    <location>
        <begin position="422"/>
        <end position="651"/>
    </location>
</feature>
<evidence type="ECO:0000259" key="12">
    <source>
        <dbReference type="PROSITE" id="PS50111"/>
    </source>
</evidence>
<dbReference type="PROSITE" id="PS50885">
    <property type="entry name" value="HAMP"/>
    <property type="match status" value="3"/>
</dbReference>
<evidence type="ECO:0000313" key="16">
    <source>
        <dbReference type="Proteomes" id="UP000647424"/>
    </source>
</evidence>
<dbReference type="EMBL" id="JACYFT010000002">
    <property type="protein sequence ID" value="MBD8050454.1"/>
    <property type="molecule type" value="Genomic_DNA"/>
</dbReference>
<dbReference type="Gene3D" id="1.10.287.950">
    <property type="entry name" value="Methyl-accepting chemotaxis protein"/>
    <property type="match status" value="1"/>
</dbReference>
<dbReference type="InterPro" id="IPR004010">
    <property type="entry name" value="Double_Cache_2"/>
</dbReference>
<dbReference type="InterPro" id="IPR033480">
    <property type="entry name" value="sCache_2"/>
</dbReference>
<keyword evidence="3" id="KW-0997">Cell inner membrane</keyword>
<dbReference type="Gene3D" id="3.30.450.20">
    <property type="entry name" value="PAS domain"/>
    <property type="match status" value="1"/>
</dbReference>
<dbReference type="GO" id="GO:0007165">
    <property type="term" value="P:signal transduction"/>
    <property type="evidence" value="ECO:0007669"/>
    <property type="project" value="UniProtKB-KW"/>
</dbReference>
<evidence type="ECO:0000259" key="14">
    <source>
        <dbReference type="PROSITE" id="PS50885"/>
    </source>
</evidence>
<feature type="domain" description="HAMP" evidence="14">
    <location>
        <begin position="371"/>
        <end position="417"/>
    </location>
</feature>
<dbReference type="PANTHER" id="PTHR32089:SF112">
    <property type="entry name" value="LYSOZYME-LIKE PROTEIN-RELATED"/>
    <property type="match status" value="1"/>
</dbReference>
<dbReference type="SMART" id="SM00304">
    <property type="entry name" value="HAMP"/>
    <property type="match status" value="3"/>
</dbReference>
<keyword evidence="10" id="KW-0175">Coiled coil</keyword>
<proteinExistence type="inferred from homology"/>
<evidence type="ECO:0000256" key="1">
    <source>
        <dbReference type="ARBA" id="ARBA00004429"/>
    </source>
</evidence>
<feature type="domain" description="HAMP" evidence="14">
    <location>
        <begin position="286"/>
        <end position="330"/>
    </location>
</feature>
<comment type="caution">
    <text evidence="15">The sequence shown here is derived from an EMBL/GenBank/DDBJ whole genome shotgun (WGS) entry which is preliminary data.</text>
</comment>
<dbReference type="InterPro" id="IPR003660">
    <property type="entry name" value="HAMP_dom"/>
</dbReference>
<gene>
    <name evidence="15" type="ORF">IC609_07850</name>
</gene>
<evidence type="ECO:0000256" key="11">
    <source>
        <dbReference type="SAM" id="Phobius"/>
    </source>
</evidence>
<evidence type="ECO:0000256" key="9">
    <source>
        <dbReference type="PROSITE-ProRule" id="PRU00284"/>
    </source>
</evidence>
<evidence type="ECO:0000256" key="4">
    <source>
        <dbReference type="ARBA" id="ARBA00022692"/>
    </source>
</evidence>
<name>A0A927FFG0_9BURK</name>
<evidence type="ECO:0000256" key="7">
    <source>
        <dbReference type="ARBA" id="ARBA00023224"/>
    </source>
</evidence>
<feature type="transmembrane region" description="Helical" evidence="11">
    <location>
        <begin position="212"/>
        <end position="231"/>
    </location>
</feature>
<dbReference type="Pfam" id="PF00015">
    <property type="entry name" value="MCPsignal"/>
    <property type="match status" value="1"/>
</dbReference>
<keyword evidence="2" id="KW-1003">Cell membrane</keyword>
<comment type="subcellular location">
    <subcellularLocation>
        <location evidence="1">Cell inner membrane</location>
        <topology evidence="1">Multi-pass membrane protein</topology>
    </subcellularLocation>
</comment>
<dbReference type="RefSeq" id="WP_191818968.1">
    <property type="nucleotide sequence ID" value="NZ_JACYFT010000002.1"/>
</dbReference>
<dbReference type="Pfam" id="PF00672">
    <property type="entry name" value="HAMP"/>
    <property type="match status" value="2"/>
</dbReference>
<dbReference type="AlphaFoldDB" id="A0A927FFG0"/>
<evidence type="ECO:0000259" key="13">
    <source>
        <dbReference type="PROSITE" id="PS50192"/>
    </source>
</evidence>
<dbReference type="PANTHER" id="PTHR32089">
    <property type="entry name" value="METHYL-ACCEPTING CHEMOTAXIS PROTEIN MCPB"/>
    <property type="match status" value="1"/>
</dbReference>
<feature type="domain" description="HAMP" evidence="14">
    <location>
        <begin position="232"/>
        <end position="285"/>
    </location>
</feature>
<dbReference type="SMART" id="SM00283">
    <property type="entry name" value="MA"/>
    <property type="match status" value="1"/>
</dbReference>
<evidence type="ECO:0000256" key="3">
    <source>
        <dbReference type="ARBA" id="ARBA00022519"/>
    </source>
</evidence>
<dbReference type="InterPro" id="IPR000727">
    <property type="entry name" value="T_SNARE_dom"/>
</dbReference>
<dbReference type="PROSITE" id="PS50192">
    <property type="entry name" value="T_SNARE"/>
    <property type="match status" value="1"/>
</dbReference>
<evidence type="ECO:0000256" key="6">
    <source>
        <dbReference type="ARBA" id="ARBA00023136"/>
    </source>
</evidence>
<keyword evidence="5 11" id="KW-1133">Transmembrane helix</keyword>
<feature type="transmembrane region" description="Helical" evidence="11">
    <location>
        <begin position="6"/>
        <end position="28"/>
    </location>
</feature>
<evidence type="ECO:0000256" key="10">
    <source>
        <dbReference type="SAM" id="Coils"/>
    </source>
</evidence>
<dbReference type="Proteomes" id="UP000647424">
    <property type="component" value="Unassembled WGS sequence"/>
</dbReference>
<dbReference type="GO" id="GO:0005886">
    <property type="term" value="C:plasma membrane"/>
    <property type="evidence" value="ECO:0007669"/>
    <property type="project" value="UniProtKB-SubCell"/>
</dbReference>